<proteinExistence type="predicted"/>
<sequence>MKLTELEEGQLLGIELEAGELFVQFTVLTPDNERVAVFSHNRDTSKIKIRFYALSLRTGLNTVDGFATFGEIESVSCFKSRYTLEGDFGAITVFADTTFIQPAPF</sequence>
<name>A0A9X8MGN6_9PSED</name>
<accession>A0A9X8MGN6</accession>
<dbReference type="GeneID" id="300268858"/>
<evidence type="ECO:0000313" key="1">
    <source>
        <dbReference type="EMBL" id="SER29285.1"/>
    </source>
</evidence>
<dbReference type="RefSeq" id="WP_074829231.1">
    <property type="nucleotide sequence ID" value="NZ_FOEV01000016.1"/>
</dbReference>
<reference evidence="1 2" key="1">
    <citation type="submission" date="2016-10" db="EMBL/GenBank/DDBJ databases">
        <authorList>
            <person name="Varghese N."/>
            <person name="Submissions S."/>
        </authorList>
    </citation>
    <scope>NUCLEOTIDE SEQUENCE [LARGE SCALE GENOMIC DNA]</scope>
    <source>
        <strain evidence="1 2">LMG 21974</strain>
    </source>
</reference>
<dbReference type="Proteomes" id="UP000183210">
    <property type="component" value="Unassembled WGS sequence"/>
</dbReference>
<comment type="caution">
    <text evidence="1">The sequence shown here is derived from an EMBL/GenBank/DDBJ whole genome shotgun (WGS) entry which is preliminary data.</text>
</comment>
<organism evidence="1 2">
    <name type="scientific">Pseudomonas lutea</name>
    <dbReference type="NCBI Taxonomy" id="243924"/>
    <lineage>
        <taxon>Bacteria</taxon>
        <taxon>Pseudomonadati</taxon>
        <taxon>Pseudomonadota</taxon>
        <taxon>Gammaproteobacteria</taxon>
        <taxon>Pseudomonadales</taxon>
        <taxon>Pseudomonadaceae</taxon>
        <taxon>Pseudomonas</taxon>
    </lineage>
</organism>
<dbReference type="AlphaFoldDB" id="A0A9X8MGN6"/>
<dbReference type="EMBL" id="FOEV01000016">
    <property type="protein sequence ID" value="SER29285.1"/>
    <property type="molecule type" value="Genomic_DNA"/>
</dbReference>
<evidence type="ECO:0000313" key="2">
    <source>
        <dbReference type="Proteomes" id="UP000183210"/>
    </source>
</evidence>
<protein>
    <submittedName>
        <fullName evidence="1">Uncharacterized protein</fullName>
    </submittedName>
</protein>
<gene>
    <name evidence="1" type="ORF">SAMN05216409_11634</name>
</gene>